<dbReference type="EMBL" id="UOGK01000428">
    <property type="protein sequence ID" value="VAX40668.1"/>
    <property type="molecule type" value="Genomic_DNA"/>
</dbReference>
<dbReference type="SUPFAM" id="SSF51430">
    <property type="entry name" value="NAD(P)-linked oxidoreductase"/>
    <property type="match status" value="1"/>
</dbReference>
<organism evidence="2">
    <name type="scientific">hydrothermal vent metagenome</name>
    <dbReference type="NCBI Taxonomy" id="652676"/>
    <lineage>
        <taxon>unclassified sequences</taxon>
        <taxon>metagenomes</taxon>
        <taxon>ecological metagenomes</taxon>
    </lineage>
</organism>
<gene>
    <name evidence="2" type="ORF">MNBD_PLANCTO03-853</name>
</gene>
<dbReference type="Pfam" id="PF00248">
    <property type="entry name" value="Aldo_ket_red"/>
    <property type="match status" value="1"/>
</dbReference>
<name>A0A3B1DWY8_9ZZZZ</name>
<dbReference type="Gene3D" id="3.20.20.100">
    <property type="entry name" value="NADP-dependent oxidoreductase domain"/>
    <property type="match status" value="1"/>
</dbReference>
<dbReference type="PANTHER" id="PTHR42686">
    <property type="entry name" value="GH17980P-RELATED"/>
    <property type="match status" value="1"/>
</dbReference>
<evidence type="ECO:0000259" key="1">
    <source>
        <dbReference type="Pfam" id="PF00248"/>
    </source>
</evidence>
<dbReference type="AlphaFoldDB" id="A0A3B1DWY8"/>
<evidence type="ECO:0000313" key="2">
    <source>
        <dbReference type="EMBL" id="VAX40668.1"/>
    </source>
</evidence>
<dbReference type="InterPro" id="IPR036812">
    <property type="entry name" value="NAD(P)_OxRdtase_dom_sf"/>
</dbReference>
<sequence>MKLRPLGSTGLLVSPLSLGTVKLGRNQAVKYPQPFDLPSDEDARALLCLAADLGINLLDTAPAYGSSEERLGEILADLPGHFLISTKVGEEFDDSPQGPRSRY</sequence>
<dbReference type="GO" id="GO:0005829">
    <property type="term" value="C:cytosol"/>
    <property type="evidence" value="ECO:0007669"/>
    <property type="project" value="TreeGrafter"/>
</dbReference>
<dbReference type="InterPro" id="IPR023210">
    <property type="entry name" value="NADP_OxRdtase_dom"/>
</dbReference>
<proteinExistence type="predicted"/>
<reference evidence="2" key="1">
    <citation type="submission" date="2018-06" db="EMBL/GenBank/DDBJ databases">
        <authorList>
            <person name="Zhirakovskaya E."/>
        </authorList>
    </citation>
    <scope>NUCLEOTIDE SEQUENCE</scope>
</reference>
<dbReference type="InterPro" id="IPR020471">
    <property type="entry name" value="AKR"/>
</dbReference>
<dbReference type="GO" id="GO:0016491">
    <property type="term" value="F:oxidoreductase activity"/>
    <property type="evidence" value="ECO:0007669"/>
    <property type="project" value="InterPro"/>
</dbReference>
<protein>
    <submittedName>
        <fullName evidence="2">Oxidoreductase, aldo/keto reductase family</fullName>
    </submittedName>
</protein>
<accession>A0A3B1DWY8</accession>
<feature type="domain" description="NADP-dependent oxidoreductase" evidence="1">
    <location>
        <begin position="16"/>
        <end position="97"/>
    </location>
</feature>
<dbReference type="PANTHER" id="PTHR42686:SF1">
    <property type="entry name" value="GH17980P-RELATED"/>
    <property type="match status" value="1"/>
</dbReference>
<feature type="non-terminal residue" evidence="2">
    <location>
        <position position="103"/>
    </location>
</feature>